<keyword evidence="1" id="KW-0732">Signal</keyword>
<dbReference type="PANTHER" id="PTHR48071:SF27">
    <property type="entry name" value="SCAVENGER RECEPTOR CYSTEINE-RICH TYPE 1 PROTEIN M130-LIKE"/>
    <property type="match status" value="1"/>
</dbReference>
<accession>A0A3B3HJH9</accession>
<feature type="disulfide bond" evidence="5">
    <location>
        <begin position="323"/>
        <end position="333"/>
    </location>
</feature>
<feature type="disulfide bond" evidence="5">
    <location>
        <begin position="100"/>
        <end position="110"/>
    </location>
</feature>
<feature type="disulfide bond" evidence="5">
    <location>
        <begin position="279"/>
        <end position="343"/>
    </location>
</feature>
<keyword evidence="2" id="KW-0677">Repeat</keyword>
<dbReference type="FunFam" id="3.10.250.10:FF:000006">
    <property type="entry name" value="neurotrypsin isoform X2"/>
    <property type="match status" value="2"/>
</dbReference>
<dbReference type="InterPro" id="IPR001190">
    <property type="entry name" value="SRCR"/>
</dbReference>
<organism evidence="7 8">
    <name type="scientific">Oryzias latipes</name>
    <name type="common">Japanese rice fish</name>
    <name type="synonym">Japanese killifish</name>
    <dbReference type="NCBI Taxonomy" id="8090"/>
    <lineage>
        <taxon>Eukaryota</taxon>
        <taxon>Metazoa</taxon>
        <taxon>Chordata</taxon>
        <taxon>Craniata</taxon>
        <taxon>Vertebrata</taxon>
        <taxon>Euteleostomi</taxon>
        <taxon>Actinopterygii</taxon>
        <taxon>Neopterygii</taxon>
        <taxon>Teleostei</taxon>
        <taxon>Neoteleostei</taxon>
        <taxon>Acanthomorphata</taxon>
        <taxon>Ovalentaria</taxon>
        <taxon>Atherinomorphae</taxon>
        <taxon>Beloniformes</taxon>
        <taxon>Adrianichthyidae</taxon>
        <taxon>Oryziinae</taxon>
        <taxon>Oryzias</taxon>
    </lineage>
</organism>
<proteinExistence type="predicted"/>
<name>A0A3B3HJH9_ORYLA</name>
<dbReference type="SMART" id="SM00202">
    <property type="entry name" value="SR"/>
    <property type="match status" value="3"/>
</dbReference>
<keyword evidence="4" id="KW-0325">Glycoprotein</keyword>
<dbReference type="PANTHER" id="PTHR48071">
    <property type="entry name" value="SRCR DOMAIN-CONTAINING PROTEIN"/>
    <property type="match status" value="1"/>
</dbReference>
<dbReference type="Ensembl" id="ENSORLT00000036268.1">
    <property type="protein sequence ID" value="ENSORLP00000031878.1"/>
    <property type="gene ID" value="ENSORLG00000004947.2"/>
</dbReference>
<dbReference type="Bgee" id="ENSORLG00000004947">
    <property type="expression patterns" value="Expressed in pharyngeal gill"/>
</dbReference>
<feature type="disulfide bond" evidence="5">
    <location>
        <begin position="292"/>
        <end position="353"/>
    </location>
</feature>
<dbReference type="Pfam" id="PF00530">
    <property type="entry name" value="SRCR"/>
    <property type="match status" value="3"/>
</dbReference>
<feature type="domain" description="SRCR" evidence="6">
    <location>
        <begin position="134"/>
        <end position="235"/>
    </location>
</feature>
<feature type="disulfide bond" evidence="5">
    <location>
        <begin position="160"/>
        <end position="224"/>
    </location>
</feature>
<dbReference type="SUPFAM" id="SSF56487">
    <property type="entry name" value="SRCR-like"/>
    <property type="match status" value="3"/>
</dbReference>
<dbReference type="AlphaFoldDB" id="A0A3B3HJH9"/>
<feature type="domain" description="SRCR" evidence="6">
    <location>
        <begin position="253"/>
        <end position="354"/>
    </location>
</feature>
<reference evidence="7" key="2">
    <citation type="submission" date="2025-08" db="UniProtKB">
        <authorList>
            <consortium name="Ensembl"/>
        </authorList>
    </citation>
    <scope>IDENTIFICATION</scope>
    <source>
        <strain evidence="7">Hd-rR</strain>
    </source>
</reference>
<feature type="disulfide bond" evidence="5">
    <location>
        <begin position="204"/>
        <end position="214"/>
    </location>
</feature>
<dbReference type="PROSITE" id="PS50287">
    <property type="entry name" value="SRCR_2"/>
    <property type="match status" value="3"/>
</dbReference>
<evidence type="ECO:0000256" key="3">
    <source>
        <dbReference type="ARBA" id="ARBA00023157"/>
    </source>
</evidence>
<keyword evidence="8" id="KW-1185">Reference proteome</keyword>
<evidence type="ECO:0000256" key="4">
    <source>
        <dbReference type="ARBA" id="ARBA00023180"/>
    </source>
</evidence>
<evidence type="ECO:0000313" key="7">
    <source>
        <dbReference type="Ensembl" id="ENSORLP00000031878.1"/>
    </source>
</evidence>
<sequence length="372" mass="39800">RFTFHGFATSRICIVDCVLHSDCLICTHQIRLVGSGSTRCSGRVEVQHKGSWGTVCDNDWDLNDAKVVCRQLSCGTALQAPGSAHFGQGSDPIWLDDVACSGSESSLTQCGHRGYGTHNCNHGEDAGVICSGQIRLVGSGLPRCSGIVEVYDNGVWGTVCDDDWDLNDAIVVCRQLSCGTALQAPRSAHFGQGSDPIWLDDVACSGNESSLTQCGHRGYGTHNCNHGEDAGVICSGEEISYIIVSFMKILYQIRLVGFGSTRCSGRVEVYHNGVWGTVCDNDWDLKDANVVCRQLSCGTALQAPGSAHFGHGSDPIWLDNVACSGNESSLTECGHRGYGSHDCNHGEDAAVICSGEEISYIIVSFMKILCFS</sequence>
<dbReference type="Proteomes" id="UP000001038">
    <property type="component" value="Chromosome 20"/>
</dbReference>
<dbReference type="GeneTree" id="ENSGT00950000183145"/>
<feature type="domain" description="SRCR" evidence="6">
    <location>
        <begin position="30"/>
        <end position="131"/>
    </location>
</feature>
<protein>
    <recommendedName>
        <fullName evidence="6">SRCR domain-containing protein</fullName>
    </recommendedName>
</protein>
<evidence type="ECO:0000259" key="6">
    <source>
        <dbReference type="PROSITE" id="PS50287"/>
    </source>
</evidence>
<feature type="disulfide bond" evidence="5">
    <location>
        <begin position="56"/>
        <end position="120"/>
    </location>
</feature>
<dbReference type="GO" id="GO:0016020">
    <property type="term" value="C:membrane"/>
    <property type="evidence" value="ECO:0007669"/>
    <property type="project" value="InterPro"/>
</dbReference>
<evidence type="ECO:0000256" key="5">
    <source>
        <dbReference type="PROSITE-ProRule" id="PRU00196"/>
    </source>
</evidence>
<evidence type="ECO:0000256" key="1">
    <source>
        <dbReference type="ARBA" id="ARBA00022729"/>
    </source>
</evidence>
<dbReference type="InterPro" id="IPR036772">
    <property type="entry name" value="SRCR-like_dom_sf"/>
</dbReference>
<feature type="disulfide bond" evidence="5">
    <location>
        <begin position="173"/>
        <end position="234"/>
    </location>
</feature>
<feature type="disulfide bond" evidence="5">
    <location>
        <begin position="69"/>
        <end position="130"/>
    </location>
</feature>
<evidence type="ECO:0000313" key="8">
    <source>
        <dbReference type="Proteomes" id="UP000001038"/>
    </source>
</evidence>
<dbReference type="PRINTS" id="PR00258">
    <property type="entry name" value="SPERACTRCPTR"/>
</dbReference>
<reference evidence="7" key="3">
    <citation type="submission" date="2025-09" db="UniProtKB">
        <authorList>
            <consortium name="Ensembl"/>
        </authorList>
    </citation>
    <scope>IDENTIFICATION</scope>
    <source>
        <strain evidence="7">Hd-rR</strain>
    </source>
</reference>
<keyword evidence="3 5" id="KW-1015">Disulfide bond</keyword>
<reference evidence="7 8" key="1">
    <citation type="journal article" date="2007" name="Nature">
        <title>The medaka draft genome and insights into vertebrate genome evolution.</title>
        <authorList>
            <person name="Kasahara M."/>
            <person name="Naruse K."/>
            <person name="Sasaki S."/>
            <person name="Nakatani Y."/>
            <person name="Qu W."/>
            <person name="Ahsan B."/>
            <person name="Yamada T."/>
            <person name="Nagayasu Y."/>
            <person name="Doi K."/>
            <person name="Kasai Y."/>
            <person name="Jindo T."/>
            <person name="Kobayashi D."/>
            <person name="Shimada A."/>
            <person name="Toyoda A."/>
            <person name="Kuroki Y."/>
            <person name="Fujiyama A."/>
            <person name="Sasaki T."/>
            <person name="Shimizu A."/>
            <person name="Asakawa S."/>
            <person name="Shimizu N."/>
            <person name="Hashimoto S."/>
            <person name="Yang J."/>
            <person name="Lee Y."/>
            <person name="Matsushima K."/>
            <person name="Sugano S."/>
            <person name="Sakaizumi M."/>
            <person name="Narita T."/>
            <person name="Ohishi K."/>
            <person name="Haga S."/>
            <person name="Ohta F."/>
            <person name="Nomoto H."/>
            <person name="Nogata K."/>
            <person name="Morishita T."/>
            <person name="Endo T."/>
            <person name="Shin-I T."/>
            <person name="Takeda H."/>
            <person name="Morishita S."/>
            <person name="Kohara Y."/>
        </authorList>
    </citation>
    <scope>NUCLEOTIDE SEQUENCE [LARGE SCALE GENOMIC DNA]</scope>
    <source>
        <strain evidence="7 8">Hd-rR</strain>
    </source>
</reference>
<evidence type="ECO:0000256" key="2">
    <source>
        <dbReference type="ARBA" id="ARBA00022737"/>
    </source>
</evidence>
<dbReference type="Gene3D" id="3.10.250.10">
    <property type="entry name" value="SRCR-like domain"/>
    <property type="match status" value="3"/>
</dbReference>
<dbReference type="FunFam" id="3.10.250.10:FF:000003">
    <property type="entry name" value="Deleted in malignant brain tumors 1"/>
    <property type="match status" value="1"/>
</dbReference>